<dbReference type="GO" id="GO:0004190">
    <property type="term" value="F:aspartic-type endopeptidase activity"/>
    <property type="evidence" value="ECO:0007669"/>
    <property type="project" value="InterPro"/>
</dbReference>
<dbReference type="InterPro" id="IPR011969">
    <property type="entry name" value="Clan_AA_Asp_peptidase_C"/>
</dbReference>
<gene>
    <name evidence="1" type="ORF">MNBD_GAMMA15-2629</name>
</gene>
<proteinExistence type="predicted"/>
<accession>A0A3B0YMQ5</accession>
<dbReference type="CDD" id="cd05483">
    <property type="entry name" value="retropepsin_like_bacteria"/>
    <property type="match status" value="1"/>
</dbReference>
<dbReference type="NCBIfam" id="TIGR02281">
    <property type="entry name" value="clan_AA_DTGA"/>
    <property type="match status" value="1"/>
</dbReference>
<dbReference type="InterPro" id="IPR034122">
    <property type="entry name" value="Retropepsin-like_bacterial"/>
</dbReference>
<dbReference type="InterPro" id="IPR001969">
    <property type="entry name" value="Aspartic_peptidase_AS"/>
</dbReference>
<evidence type="ECO:0008006" key="2">
    <source>
        <dbReference type="Google" id="ProtNLM"/>
    </source>
</evidence>
<dbReference type="SUPFAM" id="SSF50630">
    <property type="entry name" value="Acid proteases"/>
    <property type="match status" value="1"/>
</dbReference>
<dbReference type="InterPro" id="IPR021109">
    <property type="entry name" value="Peptidase_aspartic_dom_sf"/>
</dbReference>
<sequence>MFKRPAHFALALLIFSASLHADTALHFIGQFGNKAIIHIDGKRRIIQVGETSREGVKLLSVEASQAIISYKGKKQTLSFTSKPGSTYKTRSSTEFLVWADSSGSFQTPGSINGQLVNFLIDTGATAVAINEIVAKKLGIDFRYSGKLVSVSTASGIVPAYNIKLDSVKVGDIEIKNVRATVLEGGFPQEVLLGMSFLSRLELERKGNQITLRKMH</sequence>
<dbReference type="EMBL" id="UOFN01000070">
    <property type="protein sequence ID" value="VAW76867.1"/>
    <property type="molecule type" value="Genomic_DNA"/>
</dbReference>
<dbReference type="Gene3D" id="2.30.30.830">
    <property type="match status" value="1"/>
</dbReference>
<organism evidence="1">
    <name type="scientific">hydrothermal vent metagenome</name>
    <dbReference type="NCBI Taxonomy" id="652676"/>
    <lineage>
        <taxon>unclassified sequences</taxon>
        <taxon>metagenomes</taxon>
        <taxon>ecological metagenomes</taxon>
    </lineage>
</organism>
<evidence type="ECO:0000313" key="1">
    <source>
        <dbReference type="EMBL" id="VAW76867.1"/>
    </source>
</evidence>
<dbReference type="PROSITE" id="PS00141">
    <property type="entry name" value="ASP_PROTEASE"/>
    <property type="match status" value="1"/>
</dbReference>
<dbReference type="AlphaFoldDB" id="A0A3B0YMQ5"/>
<dbReference type="Pfam" id="PF13975">
    <property type="entry name" value="gag-asp_proteas"/>
    <property type="match status" value="1"/>
</dbReference>
<protein>
    <recommendedName>
        <fullName evidence="2">Aspartyl protease</fullName>
    </recommendedName>
</protein>
<dbReference type="GO" id="GO:0006508">
    <property type="term" value="P:proteolysis"/>
    <property type="evidence" value="ECO:0007669"/>
    <property type="project" value="InterPro"/>
</dbReference>
<dbReference type="Gene3D" id="2.40.70.10">
    <property type="entry name" value="Acid Proteases"/>
    <property type="match status" value="1"/>
</dbReference>
<name>A0A3B0YMQ5_9ZZZZ</name>
<reference evidence="1" key="1">
    <citation type="submission" date="2018-06" db="EMBL/GenBank/DDBJ databases">
        <authorList>
            <person name="Zhirakovskaya E."/>
        </authorList>
    </citation>
    <scope>NUCLEOTIDE SEQUENCE</scope>
</reference>